<sequence length="301" mass="35608">MNYIDITQQKIIDAENKHYLGIIDDIFIRIDSITNPFVKACFDNYINPYLDIIVKGTPEQLLQCHNRIKPYLIPLVKKNIHEVFKYKGWFDQKKKTKYDAYDLATNVDIPTCTYCNRIYTKTVVNPSKITRPTFDHWFSKSDYPLLALSFYNLIPSCTVCNSGVKGTNPFKLDTHFHPYHKSIEEIDFKFSYDHKDYSSFKFKIINNNVFSKNSTKAFKLKEIYETHEDEITDLRRLRDIYSEKYLQMLKNNILKATSTSDEEIYRLAFGTHIDEAMFDRRPLSKMKKDILEELGILKHIK</sequence>
<dbReference type="RefSeq" id="WP_200107286.1">
    <property type="nucleotide sequence ID" value="NZ_JAEHFV010000009.1"/>
</dbReference>
<dbReference type="Proteomes" id="UP000609172">
    <property type="component" value="Unassembled WGS sequence"/>
</dbReference>
<evidence type="ECO:0000313" key="2">
    <source>
        <dbReference type="Proteomes" id="UP000609172"/>
    </source>
</evidence>
<name>A0A934UKJ5_9FLAO</name>
<reference evidence="1" key="1">
    <citation type="submission" date="2020-12" db="EMBL/GenBank/DDBJ databases">
        <title>Bacterial novel species Flavobacterium sp. SE-1-e isolated from soil.</title>
        <authorList>
            <person name="Jung H.-Y."/>
        </authorList>
    </citation>
    <scope>NUCLEOTIDE SEQUENCE</scope>
    <source>
        <strain evidence="1">SE-1-e</strain>
    </source>
</reference>
<organism evidence="1 2">
    <name type="scientific">Flavobacterium agrisoli</name>
    <dbReference type="NCBI Taxonomy" id="2793066"/>
    <lineage>
        <taxon>Bacteria</taxon>
        <taxon>Pseudomonadati</taxon>
        <taxon>Bacteroidota</taxon>
        <taxon>Flavobacteriia</taxon>
        <taxon>Flavobacteriales</taxon>
        <taxon>Flavobacteriaceae</taxon>
        <taxon>Flavobacterium</taxon>
    </lineage>
</organism>
<comment type="caution">
    <text evidence="1">The sequence shown here is derived from an EMBL/GenBank/DDBJ whole genome shotgun (WGS) entry which is preliminary data.</text>
</comment>
<evidence type="ECO:0008006" key="3">
    <source>
        <dbReference type="Google" id="ProtNLM"/>
    </source>
</evidence>
<evidence type="ECO:0000313" key="1">
    <source>
        <dbReference type="EMBL" id="MBK0371161.1"/>
    </source>
</evidence>
<dbReference type="EMBL" id="JAEHFV010000009">
    <property type="protein sequence ID" value="MBK0371161.1"/>
    <property type="molecule type" value="Genomic_DNA"/>
</dbReference>
<dbReference type="Gene3D" id="1.10.30.50">
    <property type="match status" value="1"/>
</dbReference>
<keyword evidence="2" id="KW-1185">Reference proteome</keyword>
<proteinExistence type="predicted"/>
<protein>
    <recommendedName>
        <fullName evidence="3">HNH endonuclease</fullName>
    </recommendedName>
</protein>
<gene>
    <name evidence="1" type="ORF">I5M07_15120</name>
</gene>
<accession>A0A934UKJ5</accession>
<dbReference type="AlphaFoldDB" id="A0A934UKJ5"/>